<protein>
    <submittedName>
        <fullName evidence="1">Uncharacterized protein</fullName>
    </submittedName>
</protein>
<sequence>MEAARNAYTGGSRKLVVALDIGTTFSGAAYLNTPNLGSAKVSSVLYYDRDGNFCGIDNGVDFQDDDAFLRIKWWKLLISPTEPSAAMKDQTTTELPKGKTIVNVFADFMGYLFQSTKALFKTSEPNGDLRWDSVSNSIELILTHPNGWGGPQQAQLRTAAIEAGIVADTPVGRSSVHFVTEGEASFNFCATNTQAGKDLKPGEQVLIIDAGGGTIDISTYTVINNEPLQVEELYESECLLQGGEFVTARARAMAKEKLRGSKFNTPEDLDAFSLRFDEGVKRVFSSNQAVQHVKFGSPRDNDPECGIKAGRLALTGLQVSEFFEPSIQSTVDSIRENFSERLAADSFAFLVGGFATSPWFSAQLEERLLNIGFKFCKPETHTNKAVAVGAAAFYVDHLVIGRISKFTYGVPYGITYEPSDPEHVQRKHKSYIDPLGERSVPGRFKRMLSRGTKVLEDREIRRSFCWLSEVSPIQHIYPQIFKYKGTADAPKWVDTEQDKFETLCSVKADLSSAPHQKPKHKGKTCYVTEADVILLVGLTELKAQVSWIDSETGKERRSDAVVVYDNPSERITESDTE</sequence>
<reference evidence="1" key="1">
    <citation type="journal article" date="2020" name="Nat. Commun.">
        <title>Large-scale genome sequencing of mycorrhizal fungi provides insights into the early evolution of symbiotic traits.</title>
        <authorList>
            <person name="Miyauchi S."/>
            <person name="Kiss E."/>
            <person name="Kuo A."/>
            <person name="Drula E."/>
            <person name="Kohler A."/>
            <person name="Sanchez-Garcia M."/>
            <person name="Morin E."/>
            <person name="Andreopoulos B."/>
            <person name="Barry K.W."/>
            <person name="Bonito G."/>
            <person name="Buee M."/>
            <person name="Carver A."/>
            <person name="Chen C."/>
            <person name="Cichocki N."/>
            <person name="Clum A."/>
            <person name="Culley D."/>
            <person name="Crous P.W."/>
            <person name="Fauchery L."/>
            <person name="Girlanda M."/>
            <person name="Hayes R.D."/>
            <person name="Keri Z."/>
            <person name="LaButti K."/>
            <person name="Lipzen A."/>
            <person name="Lombard V."/>
            <person name="Magnuson J."/>
            <person name="Maillard F."/>
            <person name="Murat C."/>
            <person name="Nolan M."/>
            <person name="Ohm R.A."/>
            <person name="Pangilinan J."/>
            <person name="Pereira M.F."/>
            <person name="Perotto S."/>
            <person name="Peter M."/>
            <person name="Pfister S."/>
            <person name="Riley R."/>
            <person name="Sitrit Y."/>
            <person name="Stielow J.B."/>
            <person name="Szollosi G."/>
            <person name="Zifcakova L."/>
            <person name="Stursova M."/>
            <person name="Spatafora J.W."/>
            <person name="Tedersoo L."/>
            <person name="Vaario L.M."/>
            <person name="Yamada A."/>
            <person name="Yan M."/>
            <person name="Wang P."/>
            <person name="Xu J."/>
            <person name="Bruns T."/>
            <person name="Baldrian P."/>
            <person name="Vilgalys R."/>
            <person name="Dunand C."/>
            <person name="Henrissat B."/>
            <person name="Grigoriev I.V."/>
            <person name="Hibbett D."/>
            <person name="Nagy L.G."/>
            <person name="Martin F.M."/>
        </authorList>
    </citation>
    <scope>NUCLEOTIDE SEQUENCE</scope>
    <source>
        <strain evidence="1">UH-Tt-Lm1</strain>
    </source>
</reference>
<dbReference type="Proteomes" id="UP000736335">
    <property type="component" value="Unassembled WGS sequence"/>
</dbReference>
<gene>
    <name evidence="1" type="ORF">BJ322DRAFT_1109600</name>
</gene>
<dbReference type="OrthoDB" id="2963168at2759"/>
<evidence type="ECO:0000313" key="1">
    <source>
        <dbReference type="EMBL" id="KAF9783750.1"/>
    </source>
</evidence>
<proteinExistence type="predicted"/>
<dbReference type="EMBL" id="WIUZ02000009">
    <property type="protein sequence ID" value="KAF9783750.1"/>
    <property type="molecule type" value="Genomic_DNA"/>
</dbReference>
<reference evidence="1" key="2">
    <citation type="submission" date="2020-11" db="EMBL/GenBank/DDBJ databases">
        <authorList>
            <consortium name="DOE Joint Genome Institute"/>
            <person name="Kuo A."/>
            <person name="Miyauchi S."/>
            <person name="Kiss E."/>
            <person name="Drula E."/>
            <person name="Kohler A."/>
            <person name="Sanchez-Garcia M."/>
            <person name="Andreopoulos B."/>
            <person name="Barry K.W."/>
            <person name="Bonito G."/>
            <person name="Buee M."/>
            <person name="Carver A."/>
            <person name="Chen C."/>
            <person name="Cichocki N."/>
            <person name="Clum A."/>
            <person name="Culley D."/>
            <person name="Crous P.W."/>
            <person name="Fauchery L."/>
            <person name="Girlanda M."/>
            <person name="Hayes R."/>
            <person name="Keri Z."/>
            <person name="Labutti K."/>
            <person name="Lipzen A."/>
            <person name="Lombard V."/>
            <person name="Magnuson J."/>
            <person name="Maillard F."/>
            <person name="Morin E."/>
            <person name="Murat C."/>
            <person name="Nolan M."/>
            <person name="Ohm R."/>
            <person name="Pangilinan J."/>
            <person name="Pereira M."/>
            <person name="Perotto S."/>
            <person name="Peter M."/>
            <person name="Riley R."/>
            <person name="Sitrit Y."/>
            <person name="Stielow B."/>
            <person name="Szollosi G."/>
            <person name="Zifcakova L."/>
            <person name="Stursova M."/>
            <person name="Spatafora J.W."/>
            <person name="Tedersoo L."/>
            <person name="Vaario L.-M."/>
            <person name="Yamada A."/>
            <person name="Yan M."/>
            <person name="Wang P."/>
            <person name="Xu J."/>
            <person name="Bruns T."/>
            <person name="Baldrian P."/>
            <person name="Vilgalys R."/>
            <person name="Henrissat B."/>
            <person name="Grigoriev I.V."/>
            <person name="Hibbett D."/>
            <person name="Nagy L.G."/>
            <person name="Martin F.M."/>
        </authorList>
    </citation>
    <scope>NUCLEOTIDE SEQUENCE</scope>
    <source>
        <strain evidence="1">UH-Tt-Lm1</strain>
    </source>
</reference>
<dbReference type="SUPFAM" id="SSF53067">
    <property type="entry name" value="Actin-like ATPase domain"/>
    <property type="match status" value="2"/>
</dbReference>
<dbReference type="PANTHER" id="PTHR14187">
    <property type="entry name" value="ALPHA KINASE/ELONGATION FACTOR 2 KINASE"/>
    <property type="match status" value="1"/>
</dbReference>
<keyword evidence="2" id="KW-1185">Reference proteome</keyword>
<evidence type="ECO:0000313" key="2">
    <source>
        <dbReference type="Proteomes" id="UP000736335"/>
    </source>
</evidence>
<dbReference type="Gene3D" id="3.30.420.40">
    <property type="match status" value="2"/>
</dbReference>
<dbReference type="AlphaFoldDB" id="A0A9P6L5P5"/>
<dbReference type="PANTHER" id="PTHR14187:SF5">
    <property type="entry name" value="HEAT SHOCK 70 KDA PROTEIN 12A"/>
    <property type="match status" value="1"/>
</dbReference>
<dbReference type="Gene3D" id="3.90.640.10">
    <property type="entry name" value="Actin, Chain A, domain 4"/>
    <property type="match status" value="1"/>
</dbReference>
<organism evidence="1 2">
    <name type="scientific">Thelephora terrestris</name>
    <dbReference type="NCBI Taxonomy" id="56493"/>
    <lineage>
        <taxon>Eukaryota</taxon>
        <taxon>Fungi</taxon>
        <taxon>Dikarya</taxon>
        <taxon>Basidiomycota</taxon>
        <taxon>Agaricomycotina</taxon>
        <taxon>Agaricomycetes</taxon>
        <taxon>Thelephorales</taxon>
        <taxon>Thelephoraceae</taxon>
        <taxon>Thelephora</taxon>
    </lineage>
</organism>
<dbReference type="InterPro" id="IPR043129">
    <property type="entry name" value="ATPase_NBD"/>
</dbReference>
<dbReference type="CDD" id="cd10170">
    <property type="entry name" value="ASKHA_NBD_HSP70"/>
    <property type="match status" value="1"/>
</dbReference>
<comment type="caution">
    <text evidence="1">The sequence shown here is derived from an EMBL/GenBank/DDBJ whole genome shotgun (WGS) entry which is preliminary data.</text>
</comment>
<name>A0A9P6L5P5_9AGAM</name>
<accession>A0A9P6L5P5</accession>